<evidence type="ECO:0000256" key="5">
    <source>
        <dbReference type="ARBA" id="ARBA00023015"/>
    </source>
</evidence>
<feature type="compositionally biased region" description="Polar residues" evidence="10">
    <location>
        <begin position="167"/>
        <end position="189"/>
    </location>
</feature>
<comment type="subcellular location">
    <subcellularLocation>
        <location evidence="1">Nucleus</location>
    </subcellularLocation>
</comment>
<evidence type="ECO:0000259" key="11">
    <source>
        <dbReference type="PROSITE" id="PS51141"/>
    </source>
</evidence>
<dbReference type="RefSeq" id="XP_010260271.1">
    <property type="nucleotide sequence ID" value="XM_010261969.2"/>
</dbReference>
<dbReference type="OMA" id="KEDKQYH"/>
<keyword evidence="3 9" id="KW-0863">Zinc-finger</keyword>
<evidence type="ECO:0000256" key="7">
    <source>
        <dbReference type="ARBA" id="ARBA00023163"/>
    </source>
</evidence>
<dbReference type="InterPro" id="IPR044817">
    <property type="entry name" value="SBP-like"/>
</dbReference>
<evidence type="ECO:0000256" key="3">
    <source>
        <dbReference type="ARBA" id="ARBA00022771"/>
    </source>
</evidence>
<reference evidence="13" key="1">
    <citation type="submission" date="2025-08" db="UniProtKB">
        <authorList>
            <consortium name="RefSeq"/>
        </authorList>
    </citation>
    <scope>IDENTIFICATION</scope>
</reference>
<dbReference type="GO" id="GO:0008270">
    <property type="term" value="F:zinc ion binding"/>
    <property type="evidence" value="ECO:0007669"/>
    <property type="project" value="UniProtKB-KW"/>
</dbReference>
<evidence type="ECO:0000256" key="1">
    <source>
        <dbReference type="ARBA" id="ARBA00004123"/>
    </source>
</evidence>
<evidence type="ECO:0000256" key="2">
    <source>
        <dbReference type="ARBA" id="ARBA00022723"/>
    </source>
</evidence>
<dbReference type="GO" id="GO:0000976">
    <property type="term" value="F:transcription cis-regulatory region binding"/>
    <property type="evidence" value="ECO:0000318"/>
    <property type="project" value="GO_Central"/>
</dbReference>
<dbReference type="Proteomes" id="UP000189703">
    <property type="component" value="Unplaced"/>
</dbReference>
<evidence type="ECO:0000256" key="10">
    <source>
        <dbReference type="SAM" id="MobiDB-lite"/>
    </source>
</evidence>
<dbReference type="OrthoDB" id="514967at2759"/>
<feature type="domain" description="SBP-type" evidence="11">
    <location>
        <begin position="64"/>
        <end position="141"/>
    </location>
</feature>
<dbReference type="SUPFAM" id="SSF103612">
    <property type="entry name" value="SBT domain"/>
    <property type="match status" value="1"/>
</dbReference>
<feature type="compositionally biased region" description="Basic residues" evidence="10">
    <location>
        <begin position="131"/>
        <end position="140"/>
    </location>
</feature>
<evidence type="ECO:0000256" key="4">
    <source>
        <dbReference type="ARBA" id="ARBA00022833"/>
    </source>
</evidence>
<dbReference type="Pfam" id="PF03110">
    <property type="entry name" value="SBP"/>
    <property type="match status" value="1"/>
</dbReference>
<feature type="compositionally biased region" description="Basic and acidic residues" evidence="10">
    <location>
        <begin position="141"/>
        <end position="151"/>
    </location>
</feature>
<dbReference type="PANTHER" id="PTHR31251">
    <property type="entry name" value="SQUAMOSA PROMOTER-BINDING-LIKE PROTEIN 4"/>
    <property type="match status" value="1"/>
</dbReference>
<dbReference type="FunCoup" id="A0A1U8A075">
    <property type="interactions" value="238"/>
</dbReference>
<feature type="compositionally biased region" description="Acidic residues" evidence="10">
    <location>
        <begin position="23"/>
        <end position="37"/>
    </location>
</feature>
<gene>
    <name evidence="13" type="primary">LOC104599433</name>
</gene>
<evidence type="ECO:0000256" key="9">
    <source>
        <dbReference type="PROSITE-ProRule" id="PRU00470"/>
    </source>
</evidence>
<name>A0A1U8A075_NELNU</name>
<feature type="compositionally biased region" description="Basic and acidic residues" evidence="10">
    <location>
        <begin position="1"/>
        <end position="22"/>
    </location>
</feature>
<evidence type="ECO:0000256" key="8">
    <source>
        <dbReference type="ARBA" id="ARBA00023242"/>
    </source>
</evidence>
<organism evidence="12 13">
    <name type="scientific">Nelumbo nucifera</name>
    <name type="common">Sacred lotus</name>
    <dbReference type="NCBI Taxonomy" id="4432"/>
    <lineage>
        <taxon>Eukaryota</taxon>
        <taxon>Viridiplantae</taxon>
        <taxon>Streptophyta</taxon>
        <taxon>Embryophyta</taxon>
        <taxon>Tracheophyta</taxon>
        <taxon>Spermatophyta</taxon>
        <taxon>Magnoliopsida</taxon>
        <taxon>Proteales</taxon>
        <taxon>Nelumbonaceae</taxon>
        <taxon>Nelumbo</taxon>
    </lineage>
</organism>
<feature type="region of interest" description="Disordered" evidence="10">
    <location>
        <begin position="1"/>
        <end position="61"/>
    </location>
</feature>
<evidence type="ECO:0000313" key="12">
    <source>
        <dbReference type="Proteomes" id="UP000189703"/>
    </source>
</evidence>
<evidence type="ECO:0000256" key="6">
    <source>
        <dbReference type="ARBA" id="ARBA00023125"/>
    </source>
</evidence>
<keyword evidence="2" id="KW-0479">Metal-binding</keyword>
<keyword evidence="12" id="KW-1185">Reference proteome</keyword>
<dbReference type="InParanoid" id="A0A1U8A075"/>
<sequence length="189" mass="21404">MEKIMPDGRQSLIKDKAKKEVVAEEEGDEEEEEVGGFEDDKRKRTTVVSPPRRKGSAGGGGVAPPCCQAEKCTADLTEAKRYHRRHKVCEQHAKAPVVLVASLRQRFCQQCSRFHELSEFDEAKRSCRRRLAGHNERRRKSSTESHGEGSSHKGVVPQLKENHCRQADQSGRMQVPHTGSTTYKHFQIR</sequence>
<dbReference type="KEGG" id="nnu:104599433"/>
<dbReference type="Gene3D" id="4.10.1100.10">
    <property type="entry name" value="Transcription factor, SBP-box domain"/>
    <property type="match status" value="1"/>
</dbReference>
<dbReference type="GO" id="GO:0001216">
    <property type="term" value="F:DNA-binding transcription activator activity"/>
    <property type="evidence" value="ECO:0000318"/>
    <property type="project" value="GO_Central"/>
</dbReference>
<evidence type="ECO:0000313" key="13">
    <source>
        <dbReference type="RefSeq" id="XP_010260271.1"/>
    </source>
</evidence>
<feature type="region of interest" description="Disordered" evidence="10">
    <location>
        <begin position="131"/>
        <end position="189"/>
    </location>
</feature>
<dbReference type="InterPro" id="IPR004333">
    <property type="entry name" value="SBP_dom"/>
</dbReference>
<keyword evidence="7" id="KW-0804">Transcription</keyword>
<proteinExistence type="predicted"/>
<keyword evidence="4" id="KW-0862">Zinc</keyword>
<accession>A0A1U8A075</accession>
<dbReference type="eggNOG" id="ENOG502RZTN">
    <property type="taxonomic scope" value="Eukaryota"/>
</dbReference>
<dbReference type="AlphaFoldDB" id="A0A1U8A075"/>
<protein>
    <submittedName>
        <fullName evidence="13">Squamosa promoter-binding protein 1</fullName>
    </submittedName>
</protein>
<keyword evidence="8" id="KW-0539">Nucleus</keyword>
<keyword evidence="5" id="KW-0805">Transcription regulation</keyword>
<dbReference type="PROSITE" id="PS51141">
    <property type="entry name" value="ZF_SBP"/>
    <property type="match status" value="1"/>
</dbReference>
<dbReference type="GO" id="GO:0005634">
    <property type="term" value="C:nucleus"/>
    <property type="evidence" value="ECO:0000318"/>
    <property type="project" value="GO_Central"/>
</dbReference>
<dbReference type="PANTHER" id="PTHR31251:SF226">
    <property type="entry name" value="SQUAMOSA PROMOTER-BINDING-LIKE PROTEIN 6"/>
    <property type="match status" value="1"/>
</dbReference>
<dbReference type="GeneID" id="104599433"/>
<dbReference type="InterPro" id="IPR036893">
    <property type="entry name" value="SBP_sf"/>
</dbReference>
<dbReference type="FunFam" id="4.10.1100.10:FF:000001">
    <property type="entry name" value="Squamosa promoter-binding-like protein 14"/>
    <property type="match status" value="1"/>
</dbReference>
<dbReference type="SMR" id="A0A1U8A075"/>
<keyword evidence="6" id="KW-0238">DNA-binding</keyword>